<gene>
    <name evidence="2" type="ORF">SAMN04488559_10385</name>
</gene>
<keyword evidence="2" id="KW-0413">Isomerase</keyword>
<protein>
    <submittedName>
        <fullName evidence="2">Predicted dithiol-disulfide isomerase, DsbA family</fullName>
    </submittedName>
</protein>
<dbReference type="STRING" id="142588.SAMN04488559_10385"/>
<dbReference type="InterPro" id="IPR036249">
    <property type="entry name" value="Thioredoxin-like_sf"/>
</dbReference>
<keyword evidence="3" id="KW-1185">Reference proteome</keyword>
<dbReference type="Proteomes" id="UP000198948">
    <property type="component" value="Unassembled WGS sequence"/>
</dbReference>
<dbReference type="PANTHER" id="PTHR13887:SF41">
    <property type="entry name" value="THIOREDOXIN SUPERFAMILY PROTEIN"/>
    <property type="match status" value="1"/>
</dbReference>
<dbReference type="GO" id="GO:0016853">
    <property type="term" value="F:isomerase activity"/>
    <property type="evidence" value="ECO:0007669"/>
    <property type="project" value="UniProtKB-KW"/>
</dbReference>
<dbReference type="AlphaFoldDB" id="A0A1H9R6B7"/>
<evidence type="ECO:0000313" key="2">
    <source>
        <dbReference type="EMBL" id="SER68230.1"/>
    </source>
</evidence>
<dbReference type="InterPro" id="IPR001853">
    <property type="entry name" value="DSBA-like_thioredoxin_dom"/>
</dbReference>
<sequence length="233" mass="26402">MKIEIWSDFACPFCYIGKHHLEQAIGSRTDIEVEFKSFELDPQTAIHHDENIHELIAKKYGMSYEQAYENNQRIIQMAAEAGLTFNFDQMKTTNTFNAHRLTQFAKTKGKGNEFAEAALHEYFSNGAFLNDETTLLSIATSVGLAEQEVLEVIRSETYDTEVRNDEEQARQLDITSVPFFLIDGKYAVSGAQPVTAFQSVLAQVDEKNQREKPIILNTDESVPHCDDDHCAIL</sequence>
<evidence type="ECO:0000313" key="3">
    <source>
        <dbReference type="Proteomes" id="UP000198948"/>
    </source>
</evidence>
<accession>A0A1H9R6B7</accession>
<dbReference type="Gene3D" id="3.40.30.10">
    <property type="entry name" value="Glutaredoxin"/>
    <property type="match status" value="1"/>
</dbReference>
<reference evidence="2 3" key="1">
    <citation type="submission" date="2016-10" db="EMBL/GenBank/DDBJ databases">
        <authorList>
            <person name="de Groot N.N."/>
        </authorList>
    </citation>
    <scope>NUCLEOTIDE SEQUENCE [LARGE SCALE GENOMIC DNA]</scope>
    <source>
        <strain evidence="2 3">DSM 13760</strain>
    </source>
</reference>
<dbReference type="PANTHER" id="PTHR13887">
    <property type="entry name" value="GLUTATHIONE S-TRANSFERASE KAPPA"/>
    <property type="match status" value="1"/>
</dbReference>
<organism evidence="2 3">
    <name type="scientific">Isobaculum melis</name>
    <dbReference type="NCBI Taxonomy" id="142588"/>
    <lineage>
        <taxon>Bacteria</taxon>
        <taxon>Bacillati</taxon>
        <taxon>Bacillota</taxon>
        <taxon>Bacilli</taxon>
        <taxon>Lactobacillales</taxon>
        <taxon>Carnobacteriaceae</taxon>
        <taxon>Isobaculum</taxon>
    </lineage>
</organism>
<dbReference type="Pfam" id="PF01323">
    <property type="entry name" value="DSBA"/>
    <property type="match status" value="1"/>
</dbReference>
<dbReference type="SUPFAM" id="SSF52833">
    <property type="entry name" value="Thioredoxin-like"/>
    <property type="match status" value="1"/>
</dbReference>
<feature type="domain" description="DSBA-like thioredoxin" evidence="1">
    <location>
        <begin position="3"/>
        <end position="201"/>
    </location>
</feature>
<dbReference type="RefSeq" id="WP_092650526.1">
    <property type="nucleotide sequence ID" value="NZ_FOHA01000003.1"/>
</dbReference>
<dbReference type="CDD" id="cd03024">
    <property type="entry name" value="DsbA_FrnE"/>
    <property type="match status" value="1"/>
</dbReference>
<name>A0A1H9R6B7_9LACT</name>
<dbReference type="GO" id="GO:0016491">
    <property type="term" value="F:oxidoreductase activity"/>
    <property type="evidence" value="ECO:0007669"/>
    <property type="project" value="InterPro"/>
</dbReference>
<dbReference type="OrthoDB" id="9799122at2"/>
<evidence type="ECO:0000259" key="1">
    <source>
        <dbReference type="Pfam" id="PF01323"/>
    </source>
</evidence>
<proteinExistence type="predicted"/>
<dbReference type="EMBL" id="FOHA01000003">
    <property type="protein sequence ID" value="SER68230.1"/>
    <property type="molecule type" value="Genomic_DNA"/>
</dbReference>